<dbReference type="InterPro" id="IPR015943">
    <property type="entry name" value="WD40/YVTN_repeat-like_dom_sf"/>
</dbReference>
<evidence type="ECO:0000256" key="2">
    <source>
        <dbReference type="ARBA" id="ARBA00022737"/>
    </source>
</evidence>
<keyword evidence="2" id="KW-0677">Repeat</keyword>
<feature type="compositionally biased region" description="Pro residues" evidence="4">
    <location>
        <begin position="332"/>
        <end position="349"/>
    </location>
</feature>
<evidence type="ECO:0000256" key="3">
    <source>
        <dbReference type="PROSITE-ProRule" id="PRU00221"/>
    </source>
</evidence>
<feature type="region of interest" description="Disordered" evidence="4">
    <location>
        <begin position="306"/>
        <end position="427"/>
    </location>
</feature>
<feature type="repeat" description="WD" evidence="3">
    <location>
        <begin position="538"/>
        <end position="579"/>
    </location>
</feature>
<dbReference type="SMART" id="SM00320">
    <property type="entry name" value="WD40"/>
    <property type="match status" value="6"/>
</dbReference>
<dbReference type="PANTHER" id="PTHR44129">
    <property type="entry name" value="WD REPEAT-CONTAINING PROTEIN POP1"/>
    <property type="match status" value="1"/>
</dbReference>
<proteinExistence type="predicted"/>
<feature type="compositionally biased region" description="Low complexity" evidence="4">
    <location>
        <begin position="463"/>
        <end position="504"/>
    </location>
</feature>
<feature type="compositionally biased region" description="Low complexity" evidence="4">
    <location>
        <begin position="370"/>
        <end position="395"/>
    </location>
</feature>
<dbReference type="AlphaFoldDB" id="A0A543IX89"/>
<dbReference type="PROSITE" id="PS50082">
    <property type="entry name" value="WD_REPEATS_2"/>
    <property type="match status" value="3"/>
</dbReference>
<evidence type="ECO:0000256" key="1">
    <source>
        <dbReference type="ARBA" id="ARBA00022574"/>
    </source>
</evidence>
<keyword evidence="6" id="KW-0418">Kinase</keyword>
<dbReference type="PROSITE" id="PS00108">
    <property type="entry name" value="PROTEIN_KINASE_ST"/>
    <property type="match status" value="1"/>
</dbReference>
<feature type="repeat" description="WD" evidence="3">
    <location>
        <begin position="706"/>
        <end position="739"/>
    </location>
</feature>
<dbReference type="InterPro" id="IPR000719">
    <property type="entry name" value="Prot_kinase_dom"/>
</dbReference>
<comment type="caution">
    <text evidence="6">The sequence shown here is derived from an EMBL/GenBank/DDBJ whole genome shotgun (WGS) entry which is preliminary data.</text>
</comment>
<dbReference type="Gene3D" id="2.130.10.10">
    <property type="entry name" value="YVTN repeat-like/Quinoprotein amine dehydrogenase"/>
    <property type="match status" value="2"/>
</dbReference>
<dbReference type="InterPro" id="IPR050349">
    <property type="entry name" value="WD_LIS1/nudF_dynein_reg"/>
</dbReference>
<sequence length="827" mass="83804">MPEPRPLNPGDPTHIGAYRIVGRLGQGGQGTVYLGESESGPVAVKILHERHAADEDARERLLREVEAARKVPAFCTARVLEVGLFGDLPYVVSEYIDGESLDRRVKTRGPLDPGALERLAIGTATALVAIHSAGIVHRDFKPANVLLSSDGPRVVDFGIARAIDLVTSSVSVAGTPPYMSPEQFSGEGIGTASDIFSWGGTMIFAATGRLPFGEGSMFAIVNRVLHQEPDLSGLPESLLPIVAACMAKNPDDRPTARDLLMRLITGSAAVPAAPASENELLETATARIRGAAPPLAPALLAPPLAGAGAQGTAPTVVDPSAAPPGAAAAPPAAGPQPPAWPSPGVPGAPQPTVANAAPAGTAPGAPPGWPQAGVSGGAPPVAAPGAAPGTSAGWPPAGGAGGGTPPGARPAGTAPPAAPPVTRPSDGLTPGRRAFLIAVGLLVPAAGAGAIMYADRLFGPGTADPAASPSGDAASRAGGGTPSPAGSATGTAAPSPASSGETAVAGGGDGATQGPGGSPEPTPSTGATGGFTLGRQLLLPHDAQVMSVAITPDGKTVVTGDWNGRIHVWDTVTGRLRYRLNDRGSYIDDLAISPDGRLVVTVGGVEDTKIRMWDLTTRNARGGRTIKGAIFAEFSPDGTAFVTGSGYEWANLWRTSDRRQVGSSMRNGVLAKGAAFSPDGRVLAVASWDRTVRLWKPANGSAMGTLTGHREEVNSVVFVGPRLLASAGYDQVVRFWDVDARKADGGTLKGPVSQINSIAYSPAGVLAAGEDKGLVWLWNPATRRPLVEEPLVAPGQVRKVRFSPDGRVLAIAGGTAVQVWEIASAGG</sequence>
<dbReference type="PROSITE" id="PS50011">
    <property type="entry name" value="PROTEIN_KINASE_DOM"/>
    <property type="match status" value="1"/>
</dbReference>
<dbReference type="OrthoDB" id="951193at2"/>
<dbReference type="GO" id="GO:0004674">
    <property type="term" value="F:protein serine/threonine kinase activity"/>
    <property type="evidence" value="ECO:0007669"/>
    <property type="project" value="UniProtKB-KW"/>
</dbReference>
<reference evidence="6 7" key="1">
    <citation type="submission" date="2019-06" db="EMBL/GenBank/DDBJ databases">
        <title>Sequencing the genomes of 1000 actinobacteria strains.</title>
        <authorList>
            <person name="Klenk H.-P."/>
        </authorList>
    </citation>
    <scope>NUCLEOTIDE SEQUENCE [LARGE SCALE GENOMIC DNA]</scope>
    <source>
        <strain evidence="6 7">DSM 43186</strain>
    </source>
</reference>
<feature type="repeat" description="WD" evidence="3">
    <location>
        <begin position="675"/>
        <end position="705"/>
    </location>
</feature>
<feature type="compositionally biased region" description="Low complexity" evidence="4">
    <location>
        <begin position="306"/>
        <end position="331"/>
    </location>
</feature>
<dbReference type="PROSITE" id="PS00678">
    <property type="entry name" value="WD_REPEATS_1"/>
    <property type="match status" value="1"/>
</dbReference>
<dbReference type="PROSITE" id="PS50294">
    <property type="entry name" value="WD_REPEATS_REGION"/>
    <property type="match status" value="2"/>
</dbReference>
<feature type="compositionally biased region" description="Gly residues" evidence="4">
    <location>
        <begin position="505"/>
        <end position="517"/>
    </location>
</feature>
<keyword evidence="1 3" id="KW-0853">WD repeat</keyword>
<dbReference type="Pfam" id="PF00069">
    <property type="entry name" value="Pkinase"/>
    <property type="match status" value="1"/>
</dbReference>
<dbReference type="SUPFAM" id="SSF56112">
    <property type="entry name" value="Protein kinase-like (PK-like)"/>
    <property type="match status" value="1"/>
</dbReference>
<dbReference type="InterPro" id="IPR008271">
    <property type="entry name" value="Ser/Thr_kinase_AS"/>
</dbReference>
<evidence type="ECO:0000256" key="4">
    <source>
        <dbReference type="SAM" id="MobiDB-lite"/>
    </source>
</evidence>
<evidence type="ECO:0000259" key="5">
    <source>
        <dbReference type="PROSITE" id="PS50011"/>
    </source>
</evidence>
<dbReference type="SUPFAM" id="SSF50978">
    <property type="entry name" value="WD40 repeat-like"/>
    <property type="match status" value="1"/>
</dbReference>
<dbReference type="InterPro" id="IPR019775">
    <property type="entry name" value="WD40_repeat_CS"/>
</dbReference>
<dbReference type="CDD" id="cd14014">
    <property type="entry name" value="STKc_PknB_like"/>
    <property type="match status" value="1"/>
</dbReference>
<dbReference type="Pfam" id="PF00400">
    <property type="entry name" value="WD40"/>
    <property type="match status" value="4"/>
</dbReference>
<keyword evidence="6" id="KW-0723">Serine/threonine-protein kinase</keyword>
<name>A0A543IX89_9ACTN</name>
<dbReference type="Gene3D" id="1.10.510.10">
    <property type="entry name" value="Transferase(Phosphotransferase) domain 1"/>
    <property type="match status" value="1"/>
</dbReference>
<dbReference type="RefSeq" id="WP_142259251.1">
    <property type="nucleotide sequence ID" value="NZ_BMPV01000007.1"/>
</dbReference>
<dbReference type="InterPro" id="IPR011009">
    <property type="entry name" value="Kinase-like_dom_sf"/>
</dbReference>
<dbReference type="GO" id="GO:0005524">
    <property type="term" value="F:ATP binding"/>
    <property type="evidence" value="ECO:0007669"/>
    <property type="project" value="InterPro"/>
</dbReference>
<feature type="compositionally biased region" description="Gly residues" evidence="4">
    <location>
        <begin position="396"/>
        <end position="405"/>
    </location>
</feature>
<dbReference type="EMBL" id="VFPQ01000001">
    <property type="protein sequence ID" value="TQM75186.1"/>
    <property type="molecule type" value="Genomic_DNA"/>
</dbReference>
<accession>A0A543IX89</accession>
<evidence type="ECO:0000313" key="6">
    <source>
        <dbReference type="EMBL" id="TQM75186.1"/>
    </source>
</evidence>
<dbReference type="Proteomes" id="UP000319213">
    <property type="component" value="Unassembled WGS sequence"/>
</dbReference>
<gene>
    <name evidence="6" type="ORF">FHX40_1888</name>
</gene>
<organism evidence="6 7">
    <name type="scientific">Thermopolyspora flexuosa</name>
    <dbReference type="NCBI Taxonomy" id="103836"/>
    <lineage>
        <taxon>Bacteria</taxon>
        <taxon>Bacillati</taxon>
        <taxon>Actinomycetota</taxon>
        <taxon>Actinomycetes</taxon>
        <taxon>Streptosporangiales</taxon>
        <taxon>Streptosporangiaceae</taxon>
        <taxon>Thermopolyspora</taxon>
    </lineage>
</organism>
<feature type="domain" description="Protein kinase" evidence="5">
    <location>
        <begin position="18"/>
        <end position="264"/>
    </location>
</feature>
<protein>
    <submittedName>
        <fullName evidence="6">Serine/threonine protein kinase</fullName>
    </submittedName>
</protein>
<feature type="compositionally biased region" description="Low complexity" evidence="4">
    <location>
        <begin position="354"/>
        <end position="363"/>
    </location>
</feature>
<keyword evidence="6" id="KW-0808">Transferase</keyword>
<dbReference type="Gene3D" id="3.30.200.20">
    <property type="entry name" value="Phosphorylase Kinase, domain 1"/>
    <property type="match status" value="1"/>
</dbReference>
<dbReference type="InterPro" id="IPR036322">
    <property type="entry name" value="WD40_repeat_dom_sf"/>
</dbReference>
<feature type="region of interest" description="Disordered" evidence="4">
    <location>
        <begin position="463"/>
        <end position="532"/>
    </location>
</feature>
<dbReference type="InterPro" id="IPR001680">
    <property type="entry name" value="WD40_rpt"/>
</dbReference>
<keyword evidence="7" id="KW-1185">Reference proteome</keyword>
<dbReference type="CDD" id="cd00200">
    <property type="entry name" value="WD40"/>
    <property type="match status" value="1"/>
</dbReference>
<evidence type="ECO:0000313" key="7">
    <source>
        <dbReference type="Proteomes" id="UP000319213"/>
    </source>
</evidence>